<evidence type="ECO:0000256" key="1">
    <source>
        <dbReference type="SAM" id="Phobius"/>
    </source>
</evidence>
<feature type="transmembrane region" description="Helical" evidence="1">
    <location>
        <begin position="78"/>
        <end position="98"/>
    </location>
</feature>
<dbReference type="RefSeq" id="WP_193522679.1">
    <property type="nucleotide sequence ID" value="NZ_CBCSDF010000063.1"/>
</dbReference>
<evidence type="ECO:0000313" key="3">
    <source>
        <dbReference type="EMBL" id="WOX30435.1"/>
    </source>
</evidence>
<evidence type="ECO:0000313" key="2">
    <source>
        <dbReference type="EMBL" id="NLR24445.1"/>
    </source>
</evidence>
<organism evidence="2 4">
    <name type="scientific">Pseudoalteromonas maricaloris</name>
    <dbReference type="NCBI Taxonomy" id="184924"/>
    <lineage>
        <taxon>Bacteria</taxon>
        <taxon>Pseudomonadati</taxon>
        <taxon>Pseudomonadota</taxon>
        <taxon>Gammaproteobacteria</taxon>
        <taxon>Alteromonadales</taxon>
        <taxon>Pseudoalteromonadaceae</taxon>
        <taxon>Pseudoalteromonas</taxon>
    </lineage>
</organism>
<protein>
    <submittedName>
        <fullName evidence="2">Uncharacterized protein</fullName>
    </submittedName>
</protein>
<sequence length="108" mass="11593">MNNKDKKEDRVFAVNYSQVDPKTDQNTQLALAKMELTYAIIGQVLGLVCILGGIALFLNGVTGSTSWTANILGAESAITDAAPGAILFIVGIFMVLVTKYKFVHKKAS</sequence>
<feature type="transmembrane region" description="Helical" evidence="1">
    <location>
        <begin position="36"/>
        <end position="58"/>
    </location>
</feature>
<dbReference type="AlphaFoldDB" id="A0A8I2H9D7"/>
<reference evidence="2" key="1">
    <citation type="submission" date="2019-10" db="EMBL/GenBank/DDBJ databases">
        <authorList>
            <person name="Paulsen S."/>
        </authorList>
    </citation>
    <scope>NUCLEOTIDE SEQUENCE</scope>
    <source>
        <strain evidence="2">LMG 19692</strain>
    </source>
</reference>
<dbReference type="Proteomes" id="UP001304419">
    <property type="component" value="Chromosome 1"/>
</dbReference>
<keyword evidence="1" id="KW-1133">Transmembrane helix</keyword>
<evidence type="ECO:0000313" key="4">
    <source>
        <dbReference type="Proteomes" id="UP000646877"/>
    </source>
</evidence>
<accession>A0A8I2H9D7</accession>
<keyword evidence="5" id="KW-1185">Reference proteome</keyword>
<proteinExistence type="predicted"/>
<dbReference type="EMBL" id="WEIA01000059">
    <property type="protein sequence ID" value="NLR24445.1"/>
    <property type="molecule type" value="Genomic_DNA"/>
</dbReference>
<keyword evidence="1" id="KW-0812">Transmembrane</keyword>
<keyword evidence="1" id="KW-0472">Membrane</keyword>
<dbReference type="EMBL" id="CP137578">
    <property type="protein sequence ID" value="WOX30435.1"/>
    <property type="molecule type" value="Genomic_DNA"/>
</dbReference>
<gene>
    <name evidence="2" type="ORF">F9Y85_24725</name>
    <name evidence="3" type="ORF">R5H13_09310</name>
</gene>
<evidence type="ECO:0000313" key="5">
    <source>
        <dbReference type="Proteomes" id="UP001304419"/>
    </source>
</evidence>
<name>A0A8I2H9D7_9GAMM</name>
<dbReference type="Proteomes" id="UP000646877">
    <property type="component" value="Unassembled WGS sequence"/>
</dbReference>
<reference evidence="3 5" key="2">
    <citation type="submission" date="2023-10" db="EMBL/GenBank/DDBJ databases">
        <title>To unveil natural product biosynthetic capacity in Pseudoalteromonas.</title>
        <authorList>
            <person name="Wang J."/>
        </authorList>
    </citation>
    <scope>NUCLEOTIDE SEQUENCE [LARGE SCALE GENOMIC DNA]</scope>
    <source>
        <strain evidence="3 5">DSM 15914</strain>
    </source>
</reference>